<dbReference type="InterPro" id="IPR024160">
    <property type="entry name" value="BIN3_SAM-bd_dom"/>
</dbReference>
<dbReference type="Pfam" id="PF06859">
    <property type="entry name" value="Bin3"/>
    <property type="match status" value="1"/>
</dbReference>
<dbReference type="AlphaFoldDB" id="A0A0X3P174"/>
<evidence type="ECO:0000313" key="9">
    <source>
        <dbReference type="EMBL" id="JAP45588.1"/>
    </source>
</evidence>
<dbReference type="InterPro" id="IPR010675">
    <property type="entry name" value="Bin3_C"/>
</dbReference>
<reference evidence="9" key="1">
    <citation type="submission" date="2016-01" db="EMBL/GenBank/DDBJ databases">
        <title>Reference transcriptome for the parasite Schistocephalus solidus: insights into the molecular evolution of parasitism.</title>
        <authorList>
            <person name="Hebert F.O."/>
            <person name="Grambauer S."/>
            <person name="Barber I."/>
            <person name="Landry C.R."/>
            <person name="Aubin-Horth N."/>
        </authorList>
    </citation>
    <scope>NUCLEOTIDE SEQUENCE</scope>
</reference>
<protein>
    <recommendedName>
        <fullName evidence="6">RNA methyltransferase</fullName>
        <ecNumber evidence="6">2.1.1.-</ecNumber>
    </recommendedName>
</protein>
<evidence type="ECO:0000259" key="8">
    <source>
        <dbReference type="PROSITE" id="PS51515"/>
    </source>
</evidence>
<keyword evidence="4 5" id="KW-0949">S-adenosyl-L-methionine</keyword>
<evidence type="ECO:0000256" key="1">
    <source>
        <dbReference type="ARBA" id="ARBA00008361"/>
    </source>
</evidence>
<proteinExistence type="inferred from homology"/>
<dbReference type="GO" id="GO:0008173">
    <property type="term" value="F:RNA methyltransferase activity"/>
    <property type="evidence" value="ECO:0007669"/>
    <property type="project" value="UniProtKB-UniRule"/>
</dbReference>
<feature type="domain" description="Bin3-type SAM" evidence="8">
    <location>
        <begin position="1"/>
        <end position="437"/>
    </location>
</feature>
<dbReference type="SUPFAM" id="SSF53335">
    <property type="entry name" value="S-adenosyl-L-methionine-dependent methyltransferases"/>
    <property type="match status" value="1"/>
</dbReference>
<dbReference type="GO" id="GO:0032259">
    <property type="term" value="P:methylation"/>
    <property type="evidence" value="ECO:0007669"/>
    <property type="project" value="UniProtKB-KW"/>
</dbReference>
<evidence type="ECO:0000256" key="6">
    <source>
        <dbReference type="RuleBase" id="RU367087"/>
    </source>
</evidence>
<evidence type="ECO:0000256" key="2">
    <source>
        <dbReference type="ARBA" id="ARBA00022603"/>
    </source>
</evidence>
<keyword evidence="3 6" id="KW-0808">Transferase</keyword>
<dbReference type="GO" id="GO:0008171">
    <property type="term" value="F:O-methyltransferase activity"/>
    <property type="evidence" value="ECO:0007669"/>
    <property type="project" value="UniProtKB-UniRule"/>
</dbReference>
<dbReference type="GO" id="GO:0017069">
    <property type="term" value="F:snRNA binding"/>
    <property type="evidence" value="ECO:0007669"/>
    <property type="project" value="TreeGrafter"/>
</dbReference>
<evidence type="ECO:0000256" key="3">
    <source>
        <dbReference type="ARBA" id="ARBA00022679"/>
    </source>
</evidence>
<feature type="region of interest" description="Disordered" evidence="7">
    <location>
        <begin position="113"/>
        <end position="139"/>
    </location>
</feature>
<evidence type="ECO:0000256" key="7">
    <source>
        <dbReference type="SAM" id="MobiDB-lite"/>
    </source>
</evidence>
<dbReference type="EC" id="2.1.1.-" evidence="6"/>
<gene>
    <name evidence="9" type="primary">BIN3D</name>
    <name evidence="9" type="ORF">TR154348</name>
</gene>
<dbReference type="PANTHER" id="PTHR12315">
    <property type="entry name" value="BICOID-INTERACTING PROTEIN RELATED"/>
    <property type="match status" value="1"/>
</dbReference>
<organism evidence="9">
    <name type="scientific">Schistocephalus solidus</name>
    <name type="common">Tapeworm</name>
    <dbReference type="NCBI Taxonomy" id="70667"/>
    <lineage>
        <taxon>Eukaryota</taxon>
        <taxon>Metazoa</taxon>
        <taxon>Spiralia</taxon>
        <taxon>Lophotrochozoa</taxon>
        <taxon>Platyhelminthes</taxon>
        <taxon>Cestoda</taxon>
        <taxon>Eucestoda</taxon>
        <taxon>Diphyllobothriidea</taxon>
        <taxon>Diphyllobothriidae</taxon>
        <taxon>Schistocephalus</taxon>
    </lineage>
</organism>
<accession>A0A0X3P174</accession>
<name>A0A0X3P174_SCHSO</name>
<dbReference type="InterPro" id="IPR029063">
    <property type="entry name" value="SAM-dependent_MTases_sf"/>
</dbReference>
<feature type="compositionally biased region" description="Low complexity" evidence="7">
    <location>
        <begin position="129"/>
        <end position="139"/>
    </location>
</feature>
<dbReference type="InterPro" id="IPR039772">
    <property type="entry name" value="Bin3-like"/>
</dbReference>
<evidence type="ECO:0000256" key="4">
    <source>
        <dbReference type="ARBA" id="ARBA00022691"/>
    </source>
</evidence>
<dbReference type="PROSITE" id="PS51515">
    <property type="entry name" value="BIN3_SAM"/>
    <property type="match status" value="1"/>
</dbReference>
<keyword evidence="2 6" id="KW-0489">Methyltransferase</keyword>
<feature type="non-terminal residue" evidence="9">
    <location>
        <position position="1"/>
    </location>
</feature>
<comment type="similarity">
    <text evidence="1 6">Belongs to the methyltransferase superfamily.</text>
</comment>
<dbReference type="Gene3D" id="3.40.50.150">
    <property type="entry name" value="Vaccinia Virus protein VP39"/>
    <property type="match status" value="1"/>
</dbReference>
<dbReference type="EMBL" id="GEEE01017637">
    <property type="protein sequence ID" value="JAP45588.1"/>
    <property type="molecule type" value="Transcribed_RNA"/>
</dbReference>
<sequence length="550" mass="62256">CALNLQTMERGRVRVSFRAGYNQTAFKLPHQSFSPRVLSSLRWRSCVPPDGRPLPDWRLHYPPTGLPCPSGQFLGSPGFSGLPFQPTGHKFRRPVNSQLHKIRPGSVRFPYLRSKKRRRSFKTPSKQTLNPNDPLNLQDLMNETDRRRTEGLSPLRGDSRYGTPALSISGELSNASPAVGAALTASLTQIVIERTRGKCLSSRGRSYQRHFRRGRWQNRRLPVSGNYPDYYSRRDPEDRIRFLMPEWFSNGDIADYGCHNGTLTFRILEKFPDIHKIDAFDCDPELIENAKSMQRERIRWGAQANTKYDKINFQVANWSECTSFDDEPTYNTILAFSVTKWIHLNYGDAGLMRFFRRVFNLLRPGGHLLLEPQPKSSYKKTRFTAVQQENYKGMTIDPSNLEPLLLDVGFSYFDKIKVPRPNEAFQRNIILCSKSYGITPSSIRNDCRRETQMWRDSPSSDGLAPQGPPPVNYCPQTPSYTALVSPRSSVRFPTPEPSTATPDSLHFEVISSTVSTTEATSGVPVEASPLLSIVDNSGVIVSVPDSTSEQ</sequence>
<evidence type="ECO:0000256" key="5">
    <source>
        <dbReference type="PROSITE-ProRule" id="PRU00848"/>
    </source>
</evidence>
<dbReference type="GO" id="GO:0040031">
    <property type="term" value="P:snRNA modification"/>
    <property type="evidence" value="ECO:0007669"/>
    <property type="project" value="TreeGrafter"/>
</dbReference>
<dbReference type="PANTHER" id="PTHR12315:SF0">
    <property type="entry name" value="7SK SNRNA METHYLPHOSPHATE CAPPING ENZYME"/>
    <property type="match status" value="1"/>
</dbReference>
<dbReference type="CDD" id="cd02440">
    <property type="entry name" value="AdoMet_MTases"/>
    <property type="match status" value="1"/>
</dbReference>